<dbReference type="Proteomes" id="UP000298663">
    <property type="component" value="Unassembled WGS sequence"/>
</dbReference>
<protein>
    <submittedName>
        <fullName evidence="1">Uncharacterized protein</fullName>
    </submittedName>
</protein>
<accession>A0A4V5ZZL8</accession>
<name>A0A4V5ZZL8_STECR</name>
<organism evidence="1 2">
    <name type="scientific">Steinernema carpocapsae</name>
    <name type="common">Entomopathogenic nematode</name>
    <dbReference type="NCBI Taxonomy" id="34508"/>
    <lineage>
        <taxon>Eukaryota</taxon>
        <taxon>Metazoa</taxon>
        <taxon>Ecdysozoa</taxon>
        <taxon>Nematoda</taxon>
        <taxon>Chromadorea</taxon>
        <taxon>Rhabditida</taxon>
        <taxon>Tylenchina</taxon>
        <taxon>Panagrolaimomorpha</taxon>
        <taxon>Strongyloidoidea</taxon>
        <taxon>Steinernematidae</taxon>
        <taxon>Steinernema</taxon>
    </lineage>
</organism>
<evidence type="ECO:0000313" key="1">
    <source>
        <dbReference type="EMBL" id="TKR67875.1"/>
    </source>
</evidence>
<proteinExistence type="predicted"/>
<comment type="caution">
    <text evidence="1">The sequence shown here is derived from an EMBL/GenBank/DDBJ whole genome shotgun (WGS) entry which is preliminary data.</text>
</comment>
<reference evidence="1 2" key="1">
    <citation type="journal article" date="2015" name="Genome Biol.">
        <title>Comparative genomics of Steinernema reveals deeply conserved gene regulatory networks.</title>
        <authorList>
            <person name="Dillman A.R."/>
            <person name="Macchietto M."/>
            <person name="Porter C.F."/>
            <person name="Rogers A."/>
            <person name="Williams B."/>
            <person name="Antoshechkin I."/>
            <person name="Lee M.M."/>
            <person name="Goodwin Z."/>
            <person name="Lu X."/>
            <person name="Lewis E.E."/>
            <person name="Goodrich-Blair H."/>
            <person name="Stock S.P."/>
            <person name="Adams B.J."/>
            <person name="Sternberg P.W."/>
            <person name="Mortazavi A."/>
        </authorList>
    </citation>
    <scope>NUCLEOTIDE SEQUENCE [LARGE SCALE GENOMIC DNA]</scope>
    <source>
        <strain evidence="1 2">ALL</strain>
    </source>
</reference>
<gene>
    <name evidence="1" type="ORF">L596_023957</name>
</gene>
<evidence type="ECO:0000313" key="2">
    <source>
        <dbReference type="Proteomes" id="UP000298663"/>
    </source>
</evidence>
<dbReference type="EMBL" id="AZBU02000008">
    <property type="protein sequence ID" value="TKR67875.1"/>
    <property type="molecule type" value="Genomic_DNA"/>
</dbReference>
<keyword evidence="2" id="KW-1185">Reference proteome</keyword>
<reference evidence="1 2" key="2">
    <citation type="journal article" date="2019" name="G3 (Bethesda)">
        <title>Hybrid Assembly of the Genome of the Entomopathogenic Nematode Steinernema carpocapsae Identifies the X-Chromosome.</title>
        <authorList>
            <person name="Serra L."/>
            <person name="Macchietto M."/>
            <person name="Macias-Munoz A."/>
            <person name="McGill C.J."/>
            <person name="Rodriguez I.M."/>
            <person name="Rodriguez B."/>
            <person name="Murad R."/>
            <person name="Mortazavi A."/>
        </authorList>
    </citation>
    <scope>NUCLEOTIDE SEQUENCE [LARGE SCALE GENOMIC DNA]</scope>
    <source>
        <strain evidence="1 2">ALL</strain>
    </source>
</reference>
<sequence length="85" mass="9751">MCCREKEGGEGRSTARGRGTCFRRGECGVRWTRQSKEKKAREALGAEESRRCNEEGRKGRRKDVIAIKRKRSNVSALNQYDIDKC</sequence>
<dbReference type="AlphaFoldDB" id="A0A4V5ZZL8"/>